<evidence type="ECO:0000313" key="3">
    <source>
        <dbReference type="Proteomes" id="UP000297907"/>
    </source>
</evidence>
<keyword evidence="1" id="KW-0472">Membrane</keyword>
<keyword evidence="1" id="KW-1133">Transmembrane helix</keyword>
<name>A0A4R8W906_9MICO</name>
<organism evidence="2 3">
    <name type="scientific">Cryobacterium adonitolivorans</name>
    <dbReference type="NCBI Taxonomy" id="1259189"/>
    <lineage>
        <taxon>Bacteria</taxon>
        <taxon>Bacillati</taxon>
        <taxon>Actinomycetota</taxon>
        <taxon>Actinomycetes</taxon>
        <taxon>Micrococcales</taxon>
        <taxon>Microbacteriaceae</taxon>
        <taxon>Cryobacterium</taxon>
    </lineage>
</organism>
<feature type="transmembrane region" description="Helical" evidence="1">
    <location>
        <begin position="92"/>
        <end position="116"/>
    </location>
</feature>
<dbReference type="Proteomes" id="UP000297907">
    <property type="component" value="Unassembled WGS sequence"/>
</dbReference>
<proteinExistence type="predicted"/>
<gene>
    <name evidence="2" type="ORF">E3O42_07035</name>
</gene>
<keyword evidence="3" id="KW-1185">Reference proteome</keyword>
<dbReference type="RefSeq" id="WP_134453260.1">
    <property type="nucleotide sequence ID" value="NZ_SOFL01000023.1"/>
</dbReference>
<dbReference type="AlphaFoldDB" id="A0A4R8W906"/>
<reference evidence="2 3" key="1">
    <citation type="submission" date="2019-03" db="EMBL/GenBank/DDBJ databases">
        <title>Genomics of glacier-inhabiting Cryobacterium strains.</title>
        <authorList>
            <person name="Liu Q."/>
            <person name="Xin Y.-H."/>
        </authorList>
    </citation>
    <scope>NUCLEOTIDE SEQUENCE [LARGE SCALE GENOMIC DNA]</scope>
    <source>
        <strain evidence="2 3">RHLS22-1</strain>
    </source>
</reference>
<feature type="transmembrane region" description="Helical" evidence="1">
    <location>
        <begin position="25"/>
        <end position="43"/>
    </location>
</feature>
<evidence type="ECO:0000256" key="1">
    <source>
        <dbReference type="SAM" id="Phobius"/>
    </source>
</evidence>
<comment type="caution">
    <text evidence="2">The sequence shown here is derived from an EMBL/GenBank/DDBJ whole genome shotgun (WGS) entry which is preliminary data.</text>
</comment>
<evidence type="ECO:0000313" key="2">
    <source>
        <dbReference type="EMBL" id="TFC03186.1"/>
    </source>
</evidence>
<protein>
    <submittedName>
        <fullName evidence="2">Uncharacterized protein</fullName>
    </submittedName>
</protein>
<dbReference type="EMBL" id="SOFL01000023">
    <property type="protein sequence ID" value="TFC03186.1"/>
    <property type="molecule type" value="Genomic_DNA"/>
</dbReference>
<dbReference type="OrthoDB" id="4926814at2"/>
<keyword evidence="1" id="KW-0812">Transmembrane</keyword>
<sequence>MGFWFAVILVQELAGAPTWARYPAIVLAAFPTLSATLFVLAATPRSHLLPVRESVLAHFFVLRGWRQFPARVPDQRDVPAEFLHERPELRTVAIGLAHPGLLLVGGAGSSLLVLTLGRVDLTLVM</sequence>
<accession>A0A4R8W906</accession>